<feature type="region of interest" description="Disordered" evidence="1">
    <location>
        <begin position="35"/>
        <end position="86"/>
    </location>
</feature>
<reference evidence="3" key="1">
    <citation type="submission" date="2016-08" db="EMBL/GenBank/DDBJ databases">
        <authorList>
            <person name="Seilhamer J.J."/>
        </authorList>
    </citation>
    <scope>NUCLEOTIDE SEQUENCE [LARGE SCALE GENOMIC DNA]</scope>
    <source>
        <strain evidence="3">UTMC102</strain>
    </source>
</reference>
<proteinExistence type="predicted"/>
<evidence type="ECO:0000313" key="2">
    <source>
        <dbReference type="EMBL" id="NYH50460.1"/>
    </source>
</evidence>
<evidence type="ECO:0000313" key="4">
    <source>
        <dbReference type="Proteomes" id="UP000189004"/>
    </source>
</evidence>
<sequence>MPEQRRPFSRFRSGLLALTLTAVLGDPHVLLAPRAPVPHTASATTSAEEREAAPRRGSRRGRDRAPCPRTPRRPRSIIPHPRCHFD</sequence>
<dbReference type="EMBL" id="MCOK01000001">
    <property type="protein sequence ID" value="OOC54364.1"/>
    <property type="molecule type" value="Genomic_DNA"/>
</dbReference>
<protein>
    <submittedName>
        <fullName evidence="3">Uncharacterized protein</fullName>
    </submittedName>
</protein>
<evidence type="ECO:0000256" key="1">
    <source>
        <dbReference type="SAM" id="MobiDB-lite"/>
    </source>
</evidence>
<evidence type="ECO:0000313" key="3">
    <source>
        <dbReference type="EMBL" id="OOC54364.1"/>
    </source>
</evidence>
<organism evidence="3 4">
    <name type="scientific">Nocardiopsis sinuspersici</name>
    <dbReference type="NCBI Taxonomy" id="501010"/>
    <lineage>
        <taxon>Bacteria</taxon>
        <taxon>Bacillati</taxon>
        <taxon>Actinomycetota</taxon>
        <taxon>Actinomycetes</taxon>
        <taxon>Streptosporangiales</taxon>
        <taxon>Nocardiopsidaceae</taxon>
        <taxon>Nocardiopsis</taxon>
    </lineage>
</organism>
<dbReference type="AlphaFoldDB" id="A0A1V3C0N4"/>
<comment type="caution">
    <text evidence="3">The sequence shown here is derived from an EMBL/GenBank/DDBJ whole genome shotgun (WGS) entry which is preliminary data.</text>
</comment>
<dbReference type="EMBL" id="JACCHL010000001">
    <property type="protein sequence ID" value="NYH50460.1"/>
    <property type="molecule type" value="Genomic_DNA"/>
</dbReference>
<gene>
    <name evidence="2" type="ORF">HNR06_000049</name>
    <name evidence="3" type="ORF">NOSIN_11565</name>
</gene>
<dbReference type="RefSeq" id="WP_143832924.1">
    <property type="nucleotide sequence ID" value="NZ_JACCHL010000001.1"/>
</dbReference>
<evidence type="ECO:0000313" key="5">
    <source>
        <dbReference type="Proteomes" id="UP000584931"/>
    </source>
</evidence>
<reference evidence="2 5" key="3">
    <citation type="submission" date="2020-07" db="EMBL/GenBank/DDBJ databases">
        <title>Sequencing the genomes of 1000 actinobacteria strains.</title>
        <authorList>
            <person name="Klenk H.-P."/>
        </authorList>
    </citation>
    <scope>NUCLEOTIDE SEQUENCE [LARGE SCALE GENOMIC DNA]</scope>
    <source>
        <strain evidence="2 5">DSM 45278</strain>
    </source>
</reference>
<accession>A0A7Z0BHX8</accession>
<name>A0A1V3C0N4_9ACTN</name>
<keyword evidence="4" id="KW-1185">Reference proteome</keyword>
<accession>A0A1V3C0N4</accession>
<dbReference type="Proteomes" id="UP000189004">
    <property type="component" value="Unassembled WGS sequence"/>
</dbReference>
<dbReference type="Proteomes" id="UP000584931">
    <property type="component" value="Unassembled WGS sequence"/>
</dbReference>
<reference evidence="4" key="2">
    <citation type="submission" date="2016-08" db="EMBL/GenBank/DDBJ databases">
        <authorList>
            <person name="Tokovenko B."/>
            <person name="Kalinowski J."/>
        </authorList>
    </citation>
    <scope>NUCLEOTIDE SEQUENCE [LARGE SCALE GENOMIC DNA]</scope>
    <source>
        <strain evidence="4">UTMC102</strain>
    </source>
</reference>